<dbReference type="AlphaFoldDB" id="A0A1Q2MEA5"/>
<dbReference type="Gene3D" id="3.40.50.2300">
    <property type="match status" value="2"/>
</dbReference>
<dbReference type="InterPro" id="IPR028082">
    <property type="entry name" value="Peripla_BP_I"/>
</dbReference>
<dbReference type="Gene3D" id="1.10.10.10">
    <property type="entry name" value="Winged helix-like DNA-binding domain superfamily/Winged helix DNA-binding domain"/>
    <property type="match status" value="1"/>
</dbReference>
<evidence type="ECO:0000256" key="2">
    <source>
        <dbReference type="ARBA" id="ARBA00023125"/>
    </source>
</evidence>
<evidence type="ECO:0000256" key="1">
    <source>
        <dbReference type="ARBA" id="ARBA00023015"/>
    </source>
</evidence>
<dbReference type="EMBL" id="CP019646">
    <property type="protein sequence ID" value="AQQ71000.1"/>
    <property type="molecule type" value="Genomic_DNA"/>
</dbReference>
<dbReference type="PANTHER" id="PTHR30146:SF109">
    <property type="entry name" value="HTH-TYPE TRANSCRIPTIONAL REGULATOR GALS"/>
    <property type="match status" value="1"/>
</dbReference>
<dbReference type="InterPro" id="IPR046335">
    <property type="entry name" value="LacI/GalR-like_sensor"/>
</dbReference>
<dbReference type="CDD" id="cd07377">
    <property type="entry name" value="WHTH_GntR"/>
    <property type="match status" value="1"/>
</dbReference>
<dbReference type="InterPro" id="IPR000524">
    <property type="entry name" value="Tscrpt_reg_HTH_GntR"/>
</dbReference>
<keyword evidence="2" id="KW-0238">DNA-binding</keyword>
<dbReference type="SMART" id="SM00345">
    <property type="entry name" value="HTH_GNTR"/>
    <property type="match status" value="1"/>
</dbReference>
<dbReference type="CDD" id="cd06267">
    <property type="entry name" value="PBP1_LacI_sugar_binding-like"/>
    <property type="match status" value="1"/>
</dbReference>
<keyword evidence="1" id="KW-0805">Transcription regulation</keyword>
<reference evidence="6" key="1">
    <citation type="submission" date="2017-02" db="EMBL/GenBank/DDBJ databases">
        <title>Comparative genomics and description of representatives of a novel lineage of planctomycetes thriving in anoxic sediments.</title>
        <authorList>
            <person name="Spring S."/>
            <person name="Bunk B."/>
            <person name="Sproer C."/>
        </authorList>
    </citation>
    <scope>NUCLEOTIDE SEQUENCE [LARGE SCALE GENOMIC DNA]</scope>
    <source>
        <strain evidence="6">SM-Chi-D1</strain>
    </source>
</reference>
<dbReference type="KEGG" id="pbas:SMSP2_01364"/>
<dbReference type="GO" id="GO:0003700">
    <property type="term" value="F:DNA-binding transcription factor activity"/>
    <property type="evidence" value="ECO:0007669"/>
    <property type="project" value="InterPro"/>
</dbReference>
<dbReference type="OrthoDB" id="250606at2"/>
<dbReference type="GO" id="GO:0000976">
    <property type="term" value="F:transcription cis-regulatory region binding"/>
    <property type="evidence" value="ECO:0007669"/>
    <property type="project" value="TreeGrafter"/>
</dbReference>
<dbReference type="Pfam" id="PF13377">
    <property type="entry name" value="Peripla_BP_3"/>
    <property type="match status" value="1"/>
</dbReference>
<gene>
    <name evidence="5" type="primary">cytR_3</name>
    <name evidence="5" type="ORF">SMSP2_01364</name>
</gene>
<evidence type="ECO:0000313" key="6">
    <source>
        <dbReference type="Proteomes" id="UP000188181"/>
    </source>
</evidence>
<protein>
    <submittedName>
        <fullName evidence="5">HTH-type transcriptional repressor CytR</fullName>
    </submittedName>
</protein>
<dbReference type="RefSeq" id="WP_146683220.1">
    <property type="nucleotide sequence ID" value="NZ_CP019646.1"/>
</dbReference>
<dbReference type="Proteomes" id="UP000188181">
    <property type="component" value="Chromosome"/>
</dbReference>
<evidence type="ECO:0000313" key="5">
    <source>
        <dbReference type="EMBL" id="AQQ71000.1"/>
    </source>
</evidence>
<dbReference type="SUPFAM" id="SSF46785">
    <property type="entry name" value="Winged helix' DNA-binding domain"/>
    <property type="match status" value="1"/>
</dbReference>
<accession>A0A1Q2MEA5</accession>
<sequence length="406" mass="45594">MKKTVDFDKLDLSMKLDRGRGKTQPLYKQIQNHLKEQIKGGKIPVGSHLPSISEMVKRWNVDYQTINMALERLGEAGYLRRQPGRGKGPVVLRTMQHEHTIMFIRPNNDSLSLEITEGILKFTLEKGVEFIIQEAMNSDESYVHMLSHTIPNVEGIIVLPDEKPEYYKAVKDVLASGKKIVFVDRFLENIPVSSVTLDHKGGAFQATKHLLTRHGQPVYCFGLRPYSSSKARYEGWACAMREYHFIDVESYIIKDPTIDNCFSDDAQRDIDASTKIAYNFLSKSDSSRFSIFCPTGFEVVGIYQAADKLNLKIGRDVHVVGFGDHPLCRNLHTPLTSVLQKSEQVGYEAAHLLLMELNGLVSSPVKGMLPAQLQIHESSGIPLTAGGKSTSQFTYESRRQMSLAST</sequence>
<evidence type="ECO:0000256" key="3">
    <source>
        <dbReference type="ARBA" id="ARBA00023163"/>
    </source>
</evidence>
<proteinExistence type="predicted"/>
<dbReference type="SUPFAM" id="SSF53822">
    <property type="entry name" value="Periplasmic binding protein-like I"/>
    <property type="match status" value="1"/>
</dbReference>
<keyword evidence="3" id="KW-0804">Transcription</keyword>
<organism evidence="5 6">
    <name type="scientific">Limihaloglobus sulfuriphilus</name>
    <dbReference type="NCBI Taxonomy" id="1851148"/>
    <lineage>
        <taxon>Bacteria</taxon>
        <taxon>Pseudomonadati</taxon>
        <taxon>Planctomycetota</taxon>
        <taxon>Phycisphaerae</taxon>
        <taxon>Sedimentisphaerales</taxon>
        <taxon>Sedimentisphaeraceae</taxon>
        <taxon>Limihaloglobus</taxon>
    </lineage>
</organism>
<dbReference type="InterPro" id="IPR036388">
    <property type="entry name" value="WH-like_DNA-bd_sf"/>
</dbReference>
<dbReference type="InterPro" id="IPR036390">
    <property type="entry name" value="WH_DNA-bd_sf"/>
</dbReference>
<name>A0A1Q2MEA5_9BACT</name>
<feature type="domain" description="HTH gntR-type" evidence="4">
    <location>
        <begin position="24"/>
        <end position="94"/>
    </location>
</feature>
<dbReference type="PANTHER" id="PTHR30146">
    <property type="entry name" value="LACI-RELATED TRANSCRIPTIONAL REPRESSOR"/>
    <property type="match status" value="1"/>
</dbReference>
<dbReference type="STRING" id="1851148.SMSP2_01364"/>
<keyword evidence="6" id="KW-1185">Reference proteome</keyword>
<evidence type="ECO:0000259" key="4">
    <source>
        <dbReference type="PROSITE" id="PS50949"/>
    </source>
</evidence>
<dbReference type="Pfam" id="PF00392">
    <property type="entry name" value="GntR"/>
    <property type="match status" value="1"/>
</dbReference>
<dbReference type="PROSITE" id="PS50949">
    <property type="entry name" value="HTH_GNTR"/>
    <property type="match status" value="1"/>
</dbReference>